<evidence type="ECO:0000313" key="1">
    <source>
        <dbReference type="EMBL" id="KAJ1186532.1"/>
    </source>
</evidence>
<evidence type="ECO:0000313" key="2">
    <source>
        <dbReference type="Proteomes" id="UP001066276"/>
    </source>
</evidence>
<sequence>MRSKLFENIRRYRRGVSASARYAGMKRISRMDALARASSAAKKRPLKDAFHEERETRFFEIERTNAL</sequence>
<protein>
    <submittedName>
        <fullName evidence="1">Uncharacterized protein</fullName>
    </submittedName>
</protein>
<dbReference type="Proteomes" id="UP001066276">
    <property type="component" value="Chromosome 3_1"/>
</dbReference>
<name>A0AAV7UBR2_PLEWA</name>
<dbReference type="EMBL" id="JANPWB010000005">
    <property type="protein sequence ID" value="KAJ1186532.1"/>
    <property type="molecule type" value="Genomic_DNA"/>
</dbReference>
<proteinExistence type="predicted"/>
<organism evidence="1 2">
    <name type="scientific">Pleurodeles waltl</name>
    <name type="common">Iberian ribbed newt</name>
    <dbReference type="NCBI Taxonomy" id="8319"/>
    <lineage>
        <taxon>Eukaryota</taxon>
        <taxon>Metazoa</taxon>
        <taxon>Chordata</taxon>
        <taxon>Craniata</taxon>
        <taxon>Vertebrata</taxon>
        <taxon>Euteleostomi</taxon>
        <taxon>Amphibia</taxon>
        <taxon>Batrachia</taxon>
        <taxon>Caudata</taxon>
        <taxon>Salamandroidea</taxon>
        <taxon>Salamandridae</taxon>
        <taxon>Pleurodelinae</taxon>
        <taxon>Pleurodeles</taxon>
    </lineage>
</organism>
<accession>A0AAV7UBR2</accession>
<comment type="caution">
    <text evidence="1">The sequence shown here is derived from an EMBL/GenBank/DDBJ whole genome shotgun (WGS) entry which is preliminary data.</text>
</comment>
<keyword evidence="2" id="KW-1185">Reference proteome</keyword>
<gene>
    <name evidence="1" type="ORF">NDU88_003313</name>
</gene>
<dbReference type="AlphaFoldDB" id="A0AAV7UBR2"/>
<reference evidence="1" key="1">
    <citation type="journal article" date="2022" name="bioRxiv">
        <title>Sequencing and chromosome-scale assembly of the giantPleurodeles waltlgenome.</title>
        <authorList>
            <person name="Brown T."/>
            <person name="Elewa A."/>
            <person name="Iarovenko S."/>
            <person name="Subramanian E."/>
            <person name="Araus A.J."/>
            <person name="Petzold A."/>
            <person name="Susuki M."/>
            <person name="Suzuki K.-i.T."/>
            <person name="Hayashi T."/>
            <person name="Toyoda A."/>
            <person name="Oliveira C."/>
            <person name="Osipova E."/>
            <person name="Leigh N.D."/>
            <person name="Simon A."/>
            <person name="Yun M.H."/>
        </authorList>
    </citation>
    <scope>NUCLEOTIDE SEQUENCE</scope>
    <source>
        <strain evidence="1">20211129_DDA</strain>
        <tissue evidence="1">Liver</tissue>
    </source>
</reference>